<dbReference type="EMBL" id="CP054492">
    <property type="protein sequence ID" value="QOY53333.1"/>
    <property type="molecule type" value="Genomic_DNA"/>
</dbReference>
<accession>A0A7S7LXK8</accession>
<evidence type="ECO:0000259" key="1">
    <source>
        <dbReference type="SMART" id="SM00880"/>
    </source>
</evidence>
<dbReference type="Gene3D" id="1.40.20.10">
    <property type="entry name" value="CHAD domain"/>
    <property type="match status" value="1"/>
</dbReference>
<reference evidence="2 3" key="1">
    <citation type="submission" date="2020-05" db="EMBL/GenBank/DDBJ databases">
        <title>Sulfurimonas marisnigri, sp. nov., and Sulfurimonas baltica, sp. nov., manganese oxide reducing chemolithoautotrophs of the class Epsilonproteobacteria isolated from the pelagic redoxclines of the Black and Baltic Seas and emended description of the genus Sulfurimonas.</title>
        <authorList>
            <person name="Henkel J.V."/>
            <person name="Laudan C."/>
            <person name="Werner J."/>
            <person name="Neu T."/>
            <person name="Plewe S."/>
            <person name="Sproer C."/>
            <person name="Bunk B."/>
            <person name="Schulz-Vogt H.N."/>
        </authorList>
    </citation>
    <scope>NUCLEOTIDE SEQUENCE [LARGE SCALE GENOMIC DNA]</scope>
    <source>
        <strain evidence="2 3">GD2</strain>
    </source>
</reference>
<dbReference type="KEGG" id="sbal:HUE88_06580"/>
<dbReference type="Pfam" id="PF05235">
    <property type="entry name" value="CHAD"/>
    <property type="match status" value="1"/>
</dbReference>
<evidence type="ECO:0000313" key="2">
    <source>
        <dbReference type="EMBL" id="QOY53333.1"/>
    </source>
</evidence>
<organism evidence="2 3">
    <name type="scientific">Candidatus Sulfurimonas baltica</name>
    <dbReference type="NCBI Taxonomy" id="2740404"/>
    <lineage>
        <taxon>Bacteria</taxon>
        <taxon>Pseudomonadati</taxon>
        <taxon>Campylobacterota</taxon>
        <taxon>Epsilonproteobacteria</taxon>
        <taxon>Campylobacterales</taxon>
        <taxon>Sulfurimonadaceae</taxon>
        <taxon>Sulfurimonas</taxon>
    </lineage>
</organism>
<dbReference type="AlphaFoldDB" id="A0A7S7LXK8"/>
<keyword evidence="3" id="KW-1185">Reference proteome</keyword>
<protein>
    <submittedName>
        <fullName evidence="2">CHAD domain-containing protein</fullName>
    </submittedName>
</protein>
<dbReference type="PANTHER" id="PTHR39339">
    <property type="entry name" value="SLR1444 PROTEIN"/>
    <property type="match status" value="1"/>
</dbReference>
<dbReference type="Proteomes" id="UP000593994">
    <property type="component" value="Chromosome"/>
</dbReference>
<sequence length="269" mass="32326">MDFREWFEENADVTNELYIKLDNYEDIEVLHKYRVNLRRLYACSEVYAKQLNKKKSKELSRLVKKIIKPTSALRDLDVFLGEIDTFACSLKTKEKLHSLLTLKRVSLFKVFSSSIKSVEYKKNLKDFHEMSKSDEFFIYKKINKANNYKIIRDIEKNIYEDFNKIDKNTSFTELHELRMKFKKFRYGLNIYEQCFENNKKISTDLSKLKILQDLFGAIQDNLVRLKLVESLEGKLTKKQLLELKNYFKKNLKRAREKLFTFKEAKTWLL</sequence>
<dbReference type="InterPro" id="IPR007899">
    <property type="entry name" value="CHAD_dom"/>
</dbReference>
<name>A0A7S7LXK8_9BACT</name>
<dbReference type="RefSeq" id="WP_194372313.1">
    <property type="nucleotide sequence ID" value="NZ_CP054492.1"/>
</dbReference>
<gene>
    <name evidence="2" type="ORF">HUE88_06580</name>
</gene>
<dbReference type="InterPro" id="IPR038186">
    <property type="entry name" value="CHAD_dom_sf"/>
</dbReference>
<dbReference type="SMART" id="SM00880">
    <property type="entry name" value="CHAD"/>
    <property type="match status" value="1"/>
</dbReference>
<dbReference type="PANTHER" id="PTHR39339:SF1">
    <property type="entry name" value="CHAD DOMAIN-CONTAINING PROTEIN"/>
    <property type="match status" value="1"/>
</dbReference>
<proteinExistence type="predicted"/>
<evidence type="ECO:0000313" key="3">
    <source>
        <dbReference type="Proteomes" id="UP000593994"/>
    </source>
</evidence>
<feature type="domain" description="CHAD" evidence="1">
    <location>
        <begin position="5"/>
        <end position="258"/>
    </location>
</feature>